<accession>A0ABV4X0D7</accession>
<evidence type="ECO:0000313" key="3">
    <source>
        <dbReference type="Proteomes" id="UP001576774"/>
    </source>
</evidence>
<keyword evidence="3" id="KW-1185">Reference proteome</keyword>
<feature type="region of interest" description="Disordered" evidence="1">
    <location>
        <begin position="20"/>
        <end position="84"/>
    </location>
</feature>
<organism evidence="2 3">
    <name type="scientific">Floridaenema aerugineum BLCC-F46</name>
    <dbReference type="NCBI Taxonomy" id="3153654"/>
    <lineage>
        <taxon>Bacteria</taxon>
        <taxon>Bacillati</taxon>
        <taxon>Cyanobacteriota</taxon>
        <taxon>Cyanophyceae</taxon>
        <taxon>Oscillatoriophycideae</taxon>
        <taxon>Aerosakkonematales</taxon>
        <taxon>Aerosakkonemataceae</taxon>
        <taxon>Floridanema</taxon>
        <taxon>Floridanema aerugineum</taxon>
    </lineage>
</organism>
<comment type="caution">
    <text evidence="2">The sequence shown here is derived from an EMBL/GenBank/DDBJ whole genome shotgun (WGS) entry which is preliminary data.</text>
</comment>
<feature type="compositionally biased region" description="Basic and acidic residues" evidence="1">
    <location>
        <begin position="73"/>
        <end position="84"/>
    </location>
</feature>
<name>A0ABV4X0D7_9CYAN</name>
<gene>
    <name evidence="2" type="ORF">ACE1CC_05065</name>
</gene>
<sequence>MNPIALASALPRIAIHQRAKFMTTEQNQPSSQSSTDSNPEMDQTPQYYQPESGYRTDEEEEELRQSSPLNPRVAEKSEEAIEEA</sequence>
<evidence type="ECO:0000256" key="1">
    <source>
        <dbReference type="SAM" id="MobiDB-lite"/>
    </source>
</evidence>
<evidence type="ECO:0000313" key="2">
    <source>
        <dbReference type="EMBL" id="MFB2876243.1"/>
    </source>
</evidence>
<reference evidence="2 3" key="1">
    <citation type="submission" date="2024-09" db="EMBL/GenBank/DDBJ databases">
        <title>Floridaenema gen nov. (Aerosakkonemataceae, Aerosakkonematales ord. nov., Cyanobacteria) from benthic tropical and subtropical fresh waters, with the description of four new species.</title>
        <authorList>
            <person name="Moretto J.A."/>
            <person name="Berthold D.E."/>
            <person name="Lefler F.W."/>
            <person name="Huang I.-S."/>
            <person name="Laughinghouse H. IV."/>
        </authorList>
    </citation>
    <scope>NUCLEOTIDE SEQUENCE [LARGE SCALE GENOMIC DNA]</scope>
    <source>
        <strain evidence="2 3">BLCC-F46</strain>
    </source>
</reference>
<feature type="compositionally biased region" description="Polar residues" evidence="1">
    <location>
        <begin position="23"/>
        <end position="49"/>
    </location>
</feature>
<dbReference type="EMBL" id="JBHFNQ010000043">
    <property type="protein sequence ID" value="MFB2876243.1"/>
    <property type="molecule type" value="Genomic_DNA"/>
</dbReference>
<dbReference type="Proteomes" id="UP001576774">
    <property type="component" value="Unassembled WGS sequence"/>
</dbReference>
<protein>
    <submittedName>
        <fullName evidence="2">Uncharacterized protein</fullName>
    </submittedName>
</protein>
<proteinExistence type="predicted"/>